<accession>A0ACC2HCI0</accession>
<name>A0ACC2HCI0_DALPE</name>
<sequence>MVNSSVLVKQYMRSFRGCLRLMLQRTFSCARCSSEGRREGDGMSHAVVEERRRGKSKASRTTRSETECWPWSRARGRGEAAAHIVQVQVRDVGCQHSHDYLLPPTEALLLSLPACI</sequence>
<reference evidence="1" key="1">
    <citation type="submission" date="2021-05" db="EMBL/GenBank/DDBJ databases">
        <authorList>
            <person name="Pan Q."/>
            <person name="Jouanno E."/>
            <person name="Zahm M."/>
            <person name="Klopp C."/>
            <person name="Cabau C."/>
            <person name="Louis A."/>
            <person name="Berthelot C."/>
            <person name="Parey E."/>
            <person name="Roest Crollius H."/>
            <person name="Montfort J."/>
            <person name="Robinson-Rechavi M."/>
            <person name="Bouchez O."/>
            <person name="Lampietro C."/>
            <person name="Lopez Roques C."/>
            <person name="Donnadieu C."/>
            <person name="Postlethwait J."/>
            <person name="Bobe J."/>
            <person name="Dillon D."/>
            <person name="Chandos A."/>
            <person name="von Hippel F."/>
            <person name="Guiguen Y."/>
        </authorList>
    </citation>
    <scope>NUCLEOTIDE SEQUENCE</scope>
    <source>
        <strain evidence="1">YG-Jan2019</strain>
    </source>
</reference>
<protein>
    <submittedName>
        <fullName evidence="1">Uncharacterized protein</fullName>
    </submittedName>
</protein>
<proteinExistence type="predicted"/>
<organism evidence="1 2">
    <name type="scientific">Dallia pectoralis</name>
    <name type="common">Alaska blackfish</name>
    <dbReference type="NCBI Taxonomy" id="75939"/>
    <lineage>
        <taxon>Eukaryota</taxon>
        <taxon>Metazoa</taxon>
        <taxon>Chordata</taxon>
        <taxon>Craniata</taxon>
        <taxon>Vertebrata</taxon>
        <taxon>Euteleostomi</taxon>
        <taxon>Actinopterygii</taxon>
        <taxon>Neopterygii</taxon>
        <taxon>Teleostei</taxon>
        <taxon>Protacanthopterygii</taxon>
        <taxon>Esociformes</taxon>
        <taxon>Umbridae</taxon>
        <taxon>Dallia</taxon>
    </lineage>
</organism>
<evidence type="ECO:0000313" key="1">
    <source>
        <dbReference type="EMBL" id="KAJ8013676.1"/>
    </source>
</evidence>
<keyword evidence="2" id="KW-1185">Reference proteome</keyword>
<evidence type="ECO:0000313" key="2">
    <source>
        <dbReference type="Proteomes" id="UP001157502"/>
    </source>
</evidence>
<dbReference type="EMBL" id="CM055730">
    <property type="protein sequence ID" value="KAJ8013676.1"/>
    <property type="molecule type" value="Genomic_DNA"/>
</dbReference>
<dbReference type="Proteomes" id="UP001157502">
    <property type="component" value="Chromosome 3"/>
</dbReference>
<comment type="caution">
    <text evidence="1">The sequence shown here is derived from an EMBL/GenBank/DDBJ whole genome shotgun (WGS) entry which is preliminary data.</text>
</comment>
<gene>
    <name evidence="1" type="ORF">DPEC_G00032270</name>
</gene>